<dbReference type="PaxDb" id="67767-A0A0J7NA76"/>
<dbReference type="GO" id="GO:0005829">
    <property type="term" value="C:cytosol"/>
    <property type="evidence" value="ECO:0007669"/>
    <property type="project" value="TreeGrafter"/>
</dbReference>
<dbReference type="PANTHER" id="PTHR21047:SF2">
    <property type="entry name" value="THYMIDINE DIPHOSPHO-4-KETO-RHAMNOSE 3,5-EPIMERASE"/>
    <property type="match status" value="1"/>
</dbReference>
<dbReference type="Proteomes" id="UP000036403">
    <property type="component" value="Unassembled WGS sequence"/>
</dbReference>
<dbReference type="Gene3D" id="2.60.120.10">
    <property type="entry name" value="Jelly Rolls"/>
    <property type="match status" value="1"/>
</dbReference>
<protein>
    <submittedName>
        <fullName evidence="1">Dtdp-4-dehydrorhamnose-epimerase</fullName>
    </submittedName>
</protein>
<dbReference type="PANTHER" id="PTHR21047">
    <property type="entry name" value="DTDP-6-DEOXY-D-GLUCOSE-3,5 EPIMERASE"/>
    <property type="match status" value="1"/>
</dbReference>
<dbReference type="NCBIfam" id="TIGR01221">
    <property type="entry name" value="rmlC"/>
    <property type="match status" value="1"/>
</dbReference>
<dbReference type="InterPro" id="IPR011051">
    <property type="entry name" value="RmlC_Cupin_sf"/>
</dbReference>
<name>A0A0J7NA76_LASNI</name>
<dbReference type="EMBL" id="LBMM01007673">
    <property type="protein sequence ID" value="KMQ89525.1"/>
    <property type="molecule type" value="Genomic_DNA"/>
</dbReference>
<dbReference type="AlphaFoldDB" id="A0A0J7NA76"/>
<organism evidence="1 2">
    <name type="scientific">Lasius niger</name>
    <name type="common">Black garden ant</name>
    <dbReference type="NCBI Taxonomy" id="67767"/>
    <lineage>
        <taxon>Eukaryota</taxon>
        <taxon>Metazoa</taxon>
        <taxon>Ecdysozoa</taxon>
        <taxon>Arthropoda</taxon>
        <taxon>Hexapoda</taxon>
        <taxon>Insecta</taxon>
        <taxon>Pterygota</taxon>
        <taxon>Neoptera</taxon>
        <taxon>Endopterygota</taxon>
        <taxon>Hymenoptera</taxon>
        <taxon>Apocrita</taxon>
        <taxon>Aculeata</taxon>
        <taxon>Formicoidea</taxon>
        <taxon>Formicidae</taxon>
        <taxon>Formicinae</taxon>
        <taxon>Lasius</taxon>
        <taxon>Lasius</taxon>
    </lineage>
</organism>
<accession>A0A0J7NA76</accession>
<dbReference type="STRING" id="67767.A0A0J7NA76"/>
<dbReference type="OrthoDB" id="8300165at2759"/>
<dbReference type="GO" id="GO:0000271">
    <property type="term" value="P:polysaccharide biosynthetic process"/>
    <property type="evidence" value="ECO:0007669"/>
    <property type="project" value="TreeGrafter"/>
</dbReference>
<dbReference type="InterPro" id="IPR014710">
    <property type="entry name" value="RmlC-like_jellyroll"/>
</dbReference>
<comment type="caution">
    <text evidence="1">The sequence shown here is derived from an EMBL/GenBank/DDBJ whole genome shotgun (WGS) entry which is preliminary data.</text>
</comment>
<reference evidence="1 2" key="1">
    <citation type="submission" date="2015-04" db="EMBL/GenBank/DDBJ databases">
        <title>Lasius niger genome sequencing.</title>
        <authorList>
            <person name="Konorov E.A."/>
            <person name="Nikitin M.A."/>
            <person name="Kirill M.V."/>
            <person name="Chang P."/>
        </authorList>
    </citation>
    <scope>NUCLEOTIDE SEQUENCE [LARGE SCALE GENOMIC DNA]</scope>
    <source>
        <tissue evidence="1">Whole</tissue>
    </source>
</reference>
<proteinExistence type="predicted"/>
<keyword evidence="2" id="KW-1185">Reference proteome</keyword>
<evidence type="ECO:0000313" key="2">
    <source>
        <dbReference type="Proteomes" id="UP000036403"/>
    </source>
</evidence>
<dbReference type="InterPro" id="IPR000888">
    <property type="entry name" value="RmlC-like"/>
</dbReference>
<dbReference type="CDD" id="cd00438">
    <property type="entry name" value="cupin_RmlC"/>
    <property type="match status" value="1"/>
</dbReference>
<dbReference type="GO" id="GO:0008830">
    <property type="term" value="F:dTDP-4-dehydrorhamnose 3,5-epimerase activity"/>
    <property type="evidence" value="ECO:0007669"/>
    <property type="project" value="InterPro"/>
</dbReference>
<sequence>MAKAGLKVDFVQDNQSISHPVNTIRGLHCQKTPFAQGKLVRCGQGSILDVAIDARTGSPHYGKWVSHVLTAEKGEQLWVPPGFLHGFQTLEENCLVLYKCTAPYDHASDAGVLWNDSEIGLKWHDLSEAPVLSEKDQKAGSFREIDNWFPYADFPDLDLQFTVEK</sequence>
<gene>
    <name evidence="1" type="ORF">RF55_10842</name>
</gene>
<evidence type="ECO:0000313" key="1">
    <source>
        <dbReference type="EMBL" id="KMQ89525.1"/>
    </source>
</evidence>
<dbReference type="Pfam" id="PF00908">
    <property type="entry name" value="dTDP_sugar_isom"/>
    <property type="match status" value="1"/>
</dbReference>
<dbReference type="SUPFAM" id="SSF51182">
    <property type="entry name" value="RmlC-like cupins"/>
    <property type="match status" value="1"/>
</dbReference>